<dbReference type="InterPro" id="IPR024738">
    <property type="entry name" value="Hfi1/Tada1"/>
</dbReference>
<evidence type="ECO:0000256" key="1">
    <source>
        <dbReference type="SAM" id="MobiDB-lite"/>
    </source>
</evidence>
<sequence>MPADQHFSRLDTLQLKSQIERKIDRNNVGKYFDLLSRFLSLKIEKHVFDRLCIDTIRRENVLLHNHLLRSVIRNASLSKTAPARENKLEGSLSVKLETRFQRNILQSLCKDISQSPCKGRTLNLQDWKLRDRPSPLGPHGKNHSTACGDAPPKVQEQIVTELLSSSSRPPGSVEDGEVVNQAAGSPSIQSRSPVRAPLGISFNAKGIRRVPWNGLESASDTCYCRGVLPDSISLRKRLERELEGLNISVDCADVLNNSLDIFMKRLITPCLELAGSRSEEKLIEQGRNWSIASLNGMQCNMTNFPENKVGTFLHRC</sequence>
<dbReference type="GO" id="GO:0006357">
    <property type="term" value="P:regulation of transcription by RNA polymerase II"/>
    <property type="evidence" value="ECO:0007669"/>
    <property type="project" value="TreeGrafter"/>
</dbReference>
<feature type="compositionally biased region" description="Polar residues" evidence="1">
    <location>
        <begin position="182"/>
        <end position="191"/>
    </location>
</feature>
<gene>
    <name evidence="2" type="ORF">F3Y22_tig00110387pilonHSYRG00642</name>
</gene>
<dbReference type="PANTHER" id="PTHR21277:SF29">
    <property type="entry name" value="TRANSCRIPTIONAL REGULATOR OF RNA POLII, SAGA, SUBUNIT"/>
    <property type="match status" value="1"/>
</dbReference>
<dbReference type="EMBL" id="VEPZ02000966">
    <property type="protein sequence ID" value="KAE8707026.1"/>
    <property type="molecule type" value="Genomic_DNA"/>
</dbReference>
<comment type="caution">
    <text evidence="2">The sequence shown here is derived from an EMBL/GenBank/DDBJ whole genome shotgun (WGS) entry which is preliminary data.</text>
</comment>
<dbReference type="Proteomes" id="UP000436088">
    <property type="component" value="Unassembled WGS sequence"/>
</dbReference>
<accession>A0A6A3ARX4</accession>
<name>A0A6A3ARX4_HIBSY</name>
<dbReference type="GO" id="GO:0003713">
    <property type="term" value="F:transcription coactivator activity"/>
    <property type="evidence" value="ECO:0007669"/>
    <property type="project" value="TreeGrafter"/>
</dbReference>
<reference evidence="2" key="1">
    <citation type="submission" date="2019-09" db="EMBL/GenBank/DDBJ databases">
        <title>Draft genome information of white flower Hibiscus syriacus.</title>
        <authorList>
            <person name="Kim Y.-M."/>
        </authorList>
    </citation>
    <scope>NUCLEOTIDE SEQUENCE [LARGE SCALE GENOMIC DNA]</scope>
    <source>
        <strain evidence="2">YM2019G1</strain>
    </source>
</reference>
<keyword evidence="3" id="KW-1185">Reference proteome</keyword>
<evidence type="ECO:0000313" key="3">
    <source>
        <dbReference type="Proteomes" id="UP000436088"/>
    </source>
</evidence>
<dbReference type="GO" id="GO:0000124">
    <property type="term" value="C:SAGA complex"/>
    <property type="evidence" value="ECO:0007669"/>
    <property type="project" value="TreeGrafter"/>
</dbReference>
<feature type="region of interest" description="Disordered" evidence="1">
    <location>
        <begin position="163"/>
        <end position="191"/>
    </location>
</feature>
<evidence type="ECO:0000313" key="2">
    <source>
        <dbReference type="EMBL" id="KAE8707026.1"/>
    </source>
</evidence>
<protein>
    <submittedName>
        <fullName evidence="2">Transcription factor</fullName>
    </submittedName>
</protein>
<dbReference type="Pfam" id="PF12767">
    <property type="entry name" value="SAGA-Tad1"/>
    <property type="match status" value="1"/>
</dbReference>
<organism evidence="2 3">
    <name type="scientific">Hibiscus syriacus</name>
    <name type="common">Rose of Sharon</name>
    <dbReference type="NCBI Taxonomy" id="106335"/>
    <lineage>
        <taxon>Eukaryota</taxon>
        <taxon>Viridiplantae</taxon>
        <taxon>Streptophyta</taxon>
        <taxon>Embryophyta</taxon>
        <taxon>Tracheophyta</taxon>
        <taxon>Spermatophyta</taxon>
        <taxon>Magnoliopsida</taxon>
        <taxon>eudicotyledons</taxon>
        <taxon>Gunneridae</taxon>
        <taxon>Pentapetalae</taxon>
        <taxon>rosids</taxon>
        <taxon>malvids</taxon>
        <taxon>Malvales</taxon>
        <taxon>Malvaceae</taxon>
        <taxon>Malvoideae</taxon>
        <taxon>Hibiscus</taxon>
    </lineage>
</organism>
<proteinExistence type="predicted"/>
<dbReference type="AlphaFoldDB" id="A0A6A3ARX4"/>
<dbReference type="PANTHER" id="PTHR21277">
    <property type="entry name" value="TRANSCRIPTIONAL ADAPTER 1"/>
    <property type="match status" value="1"/>
</dbReference>